<dbReference type="Proteomes" id="UP000002624">
    <property type="component" value="Unassembled WGS sequence"/>
</dbReference>
<dbReference type="EMBL" id="GG692425">
    <property type="protein sequence ID" value="EER40807.1"/>
    <property type="molecule type" value="Genomic_DNA"/>
</dbReference>
<dbReference type="AlphaFoldDB" id="C6HG56"/>
<name>C6HG56_AJECH</name>
<organism evidence="1 2">
    <name type="scientific">Ajellomyces capsulatus (strain H143)</name>
    <name type="common">Darling's disease fungus</name>
    <name type="synonym">Histoplasma capsulatum</name>
    <dbReference type="NCBI Taxonomy" id="544712"/>
    <lineage>
        <taxon>Eukaryota</taxon>
        <taxon>Fungi</taxon>
        <taxon>Dikarya</taxon>
        <taxon>Ascomycota</taxon>
        <taxon>Pezizomycotina</taxon>
        <taxon>Eurotiomycetes</taxon>
        <taxon>Eurotiomycetidae</taxon>
        <taxon>Onygenales</taxon>
        <taxon>Ajellomycetaceae</taxon>
        <taxon>Histoplasma</taxon>
    </lineage>
</organism>
<sequence>MANIERPLFEDQNITNLVGPSATDNINRVWLCLSVPFTPGPGGYGKYFEIAICTVLLITVTTKFYKIIWSFVMPRGKPSVNIPSGPCVSEPMGSGTVPASVSEKSNLSNVEPGKFGTPRLCKKPLSLAVEE</sequence>
<evidence type="ECO:0000313" key="2">
    <source>
        <dbReference type="Proteomes" id="UP000002624"/>
    </source>
</evidence>
<dbReference type="VEuPathDB" id="FungiDB:HCDG_05396"/>
<accession>C6HG56</accession>
<dbReference type="HOGENOM" id="CLU_1927018_0_0_1"/>
<protein>
    <submittedName>
        <fullName evidence="1">Uncharacterized protein</fullName>
    </submittedName>
</protein>
<evidence type="ECO:0000313" key="1">
    <source>
        <dbReference type="EMBL" id="EER40807.1"/>
    </source>
</evidence>
<reference evidence="2" key="1">
    <citation type="submission" date="2009-05" db="EMBL/GenBank/DDBJ databases">
        <title>The genome sequence of Ajellomyces capsulatus strain H143.</title>
        <authorList>
            <person name="Champion M."/>
            <person name="Cuomo C.A."/>
            <person name="Ma L.-J."/>
            <person name="Henn M.R."/>
            <person name="Sil A."/>
            <person name="Goldman B."/>
            <person name="Young S.K."/>
            <person name="Kodira C.D."/>
            <person name="Zeng Q."/>
            <person name="Koehrsen M."/>
            <person name="Alvarado L."/>
            <person name="Berlin A.M."/>
            <person name="Borenstein D."/>
            <person name="Chen Z."/>
            <person name="Engels R."/>
            <person name="Freedman E."/>
            <person name="Gellesch M."/>
            <person name="Goldberg J."/>
            <person name="Griggs A."/>
            <person name="Gujja S."/>
            <person name="Heiman D.I."/>
            <person name="Hepburn T.A."/>
            <person name="Howarth C."/>
            <person name="Jen D."/>
            <person name="Larson L."/>
            <person name="Lewis B."/>
            <person name="Mehta T."/>
            <person name="Park D."/>
            <person name="Pearson M."/>
            <person name="Roberts A."/>
            <person name="Saif S."/>
            <person name="Shea T.D."/>
            <person name="Shenoy N."/>
            <person name="Sisk P."/>
            <person name="Stolte C."/>
            <person name="Sykes S."/>
            <person name="Walk T."/>
            <person name="White J."/>
            <person name="Yandava C."/>
            <person name="Klein B."/>
            <person name="McEwen J.G."/>
            <person name="Puccia R."/>
            <person name="Goldman G.H."/>
            <person name="Felipe M.S."/>
            <person name="Nino-Vega G."/>
            <person name="San-Blas G."/>
            <person name="Taylor J.W."/>
            <person name="Mendoza L."/>
            <person name="Galagan J.E."/>
            <person name="Nusbaum C."/>
            <person name="Birren B.W."/>
        </authorList>
    </citation>
    <scope>NUCLEOTIDE SEQUENCE [LARGE SCALE GENOMIC DNA]</scope>
    <source>
        <strain evidence="2">H143</strain>
    </source>
</reference>
<proteinExistence type="predicted"/>
<gene>
    <name evidence="1" type="ORF">HCDG_05396</name>
</gene>